<keyword evidence="2" id="KW-0238">DNA-binding</keyword>
<accession>A0A7G9G1M9</accession>
<dbReference type="Gene3D" id="1.10.10.10">
    <property type="entry name" value="Winged helix-like DNA-binding domain superfamily/Winged helix DNA-binding domain"/>
    <property type="match status" value="1"/>
</dbReference>
<evidence type="ECO:0000256" key="2">
    <source>
        <dbReference type="ARBA" id="ARBA00023125"/>
    </source>
</evidence>
<sequence length="144" mass="16439">MLSSSDILKNGQQLDKLYTKVISQVSAKFGMSKIEVDILLFLYNHPDYDTARDIVEVRCIAKSYVSKAVDLLMQKGYLTSMEDKKDRRILHLSVQASADNIIREAKEAQELFMSIIGKGIPEEDQEVLERILSRVSENIRQAFL</sequence>
<dbReference type="SMART" id="SM00347">
    <property type="entry name" value="HTH_MARR"/>
    <property type="match status" value="1"/>
</dbReference>
<protein>
    <submittedName>
        <fullName evidence="5">Winged helix-turn-helix transcriptional regulator</fullName>
    </submittedName>
</protein>
<dbReference type="AlphaFoldDB" id="A0A7G9G1M9"/>
<evidence type="ECO:0000256" key="3">
    <source>
        <dbReference type="ARBA" id="ARBA00023163"/>
    </source>
</evidence>
<name>A0A7G9G1M9_9FIRM</name>
<evidence type="ECO:0000313" key="6">
    <source>
        <dbReference type="Proteomes" id="UP000515823"/>
    </source>
</evidence>
<proteinExistence type="predicted"/>
<gene>
    <name evidence="5" type="ORF">H9Q78_09605</name>
</gene>
<organism evidence="5 6">
    <name type="scientific">Qiania dongpingensis</name>
    <dbReference type="NCBI Taxonomy" id="2763669"/>
    <lineage>
        <taxon>Bacteria</taxon>
        <taxon>Bacillati</taxon>
        <taxon>Bacillota</taxon>
        <taxon>Clostridia</taxon>
        <taxon>Lachnospirales</taxon>
        <taxon>Lachnospiraceae</taxon>
        <taxon>Qiania</taxon>
    </lineage>
</organism>
<dbReference type="SUPFAM" id="SSF46785">
    <property type="entry name" value="Winged helix' DNA-binding domain"/>
    <property type="match status" value="1"/>
</dbReference>
<dbReference type="InterPro" id="IPR036388">
    <property type="entry name" value="WH-like_DNA-bd_sf"/>
</dbReference>
<dbReference type="GO" id="GO:0003677">
    <property type="term" value="F:DNA binding"/>
    <property type="evidence" value="ECO:0007669"/>
    <property type="project" value="UniProtKB-KW"/>
</dbReference>
<evidence type="ECO:0000256" key="1">
    <source>
        <dbReference type="ARBA" id="ARBA00023015"/>
    </source>
</evidence>
<feature type="domain" description="HTH marR-type" evidence="4">
    <location>
        <begin position="1"/>
        <end position="137"/>
    </location>
</feature>
<dbReference type="KEGG" id="qdo:H9Q78_09605"/>
<dbReference type="PANTHER" id="PTHR42756">
    <property type="entry name" value="TRANSCRIPTIONAL REGULATOR, MARR"/>
    <property type="match status" value="1"/>
</dbReference>
<dbReference type="GO" id="GO:0003700">
    <property type="term" value="F:DNA-binding transcription factor activity"/>
    <property type="evidence" value="ECO:0007669"/>
    <property type="project" value="InterPro"/>
</dbReference>
<dbReference type="EMBL" id="CP060634">
    <property type="protein sequence ID" value="QNM04711.1"/>
    <property type="molecule type" value="Genomic_DNA"/>
</dbReference>
<dbReference type="PANTHER" id="PTHR42756:SF1">
    <property type="entry name" value="TRANSCRIPTIONAL REPRESSOR OF EMRAB OPERON"/>
    <property type="match status" value="1"/>
</dbReference>
<dbReference type="InterPro" id="IPR000835">
    <property type="entry name" value="HTH_MarR-typ"/>
</dbReference>
<dbReference type="Pfam" id="PF12802">
    <property type="entry name" value="MarR_2"/>
    <property type="match status" value="1"/>
</dbReference>
<dbReference type="InterPro" id="IPR036390">
    <property type="entry name" value="WH_DNA-bd_sf"/>
</dbReference>
<keyword evidence="6" id="KW-1185">Reference proteome</keyword>
<keyword evidence="1" id="KW-0805">Transcription regulation</keyword>
<evidence type="ECO:0000259" key="4">
    <source>
        <dbReference type="PROSITE" id="PS50995"/>
    </source>
</evidence>
<reference evidence="5 6" key="1">
    <citation type="submission" date="2020-08" db="EMBL/GenBank/DDBJ databases">
        <authorList>
            <person name="Liu C."/>
            <person name="Sun Q."/>
        </authorList>
    </citation>
    <scope>NUCLEOTIDE SEQUENCE [LARGE SCALE GENOMIC DNA]</scope>
    <source>
        <strain evidence="5 6">NSJ-38</strain>
    </source>
</reference>
<dbReference type="PROSITE" id="PS50995">
    <property type="entry name" value="HTH_MARR_2"/>
    <property type="match status" value="1"/>
</dbReference>
<dbReference type="RefSeq" id="WP_249301304.1">
    <property type="nucleotide sequence ID" value="NZ_CP060634.1"/>
</dbReference>
<keyword evidence="3" id="KW-0804">Transcription</keyword>
<evidence type="ECO:0000313" key="5">
    <source>
        <dbReference type="EMBL" id="QNM04711.1"/>
    </source>
</evidence>
<dbReference type="Proteomes" id="UP000515823">
    <property type="component" value="Chromosome"/>
</dbReference>